<evidence type="ECO:0000259" key="3">
    <source>
        <dbReference type="Pfam" id="PF00884"/>
    </source>
</evidence>
<dbReference type="OrthoDB" id="103349at2759"/>
<protein>
    <recommendedName>
        <fullName evidence="3">Sulfatase N-terminal domain-containing protein</fullName>
    </recommendedName>
</protein>
<dbReference type="EMBL" id="CAJVOS010000014">
    <property type="protein sequence ID" value="CAG8017999.1"/>
    <property type="molecule type" value="Genomic_DNA"/>
</dbReference>
<name>A0A9W4MMS6_PENOL</name>
<feature type="transmembrane region" description="Helical" evidence="2">
    <location>
        <begin position="143"/>
        <end position="168"/>
    </location>
</feature>
<dbReference type="InterPro" id="IPR017850">
    <property type="entry name" value="Alkaline_phosphatase_core_sf"/>
</dbReference>
<organism evidence="4 5">
    <name type="scientific">Penicillium olsonii</name>
    <dbReference type="NCBI Taxonomy" id="99116"/>
    <lineage>
        <taxon>Eukaryota</taxon>
        <taxon>Fungi</taxon>
        <taxon>Dikarya</taxon>
        <taxon>Ascomycota</taxon>
        <taxon>Pezizomycotina</taxon>
        <taxon>Eurotiomycetes</taxon>
        <taxon>Eurotiomycetidae</taxon>
        <taxon>Eurotiales</taxon>
        <taxon>Aspergillaceae</taxon>
        <taxon>Penicillium</taxon>
    </lineage>
</organism>
<dbReference type="InterPro" id="IPR000917">
    <property type="entry name" value="Sulfatase_N"/>
</dbReference>
<feature type="region of interest" description="Disordered" evidence="1">
    <location>
        <begin position="236"/>
        <end position="259"/>
    </location>
</feature>
<evidence type="ECO:0000313" key="5">
    <source>
        <dbReference type="Proteomes" id="UP001153618"/>
    </source>
</evidence>
<accession>A0A9W4MMS6</accession>
<comment type="caution">
    <text evidence="4">The sequence shown here is derived from an EMBL/GenBank/DDBJ whole genome shotgun (WGS) entry which is preliminary data.</text>
</comment>
<feature type="transmembrane region" description="Helical" evidence="2">
    <location>
        <begin position="36"/>
        <end position="59"/>
    </location>
</feature>
<feature type="transmembrane region" description="Helical" evidence="2">
    <location>
        <begin position="95"/>
        <end position="123"/>
    </location>
</feature>
<gene>
    <name evidence="4" type="ORF">POLS_LOCUS2318</name>
</gene>
<dbReference type="InterPro" id="IPR052701">
    <property type="entry name" value="GAG_Ulvan_Degrading_Sulfatases"/>
</dbReference>
<keyword evidence="2" id="KW-1133">Transmembrane helix</keyword>
<feature type="transmembrane region" description="Helical" evidence="2">
    <location>
        <begin position="268"/>
        <end position="284"/>
    </location>
</feature>
<dbReference type="Pfam" id="PF00884">
    <property type="entry name" value="Sulfatase"/>
    <property type="match status" value="1"/>
</dbReference>
<evidence type="ECO:0000313" key="4">
    <source>
        <dbReference type="EMBL" id="CAG8017999.1"/>
    </source>
</evidence>
<proteinExistence type="predicted"/>
<feature type="transmembrane region" description="Helical" evidence="2">
    <location>
        <begin position="65"/>
        <end position="83"/>
    </location>
</feature>
<dbReference type="Gene3D" id="3.40.720.10">
    <property type="entry name" value="Alkaline Phosphatase, subunit A"/>
    <property type="match status" value="1"/>
</dbReference>
<dbReference type="PANTHER" id="PTHR43751">
    <property type="entry name" value="SULFATASE"/>
    <property type="match status" value="1"/>
</dbReference>
<dbReference type="Proteomes" id="UP001153618">
    <property type="component" value="Unassembled WGS sequence"/>
</dbReference>
<evidence type="ECO:0000256" key="1">
    <source>
        <dbReference type="SAM" id="MobiDB-lite"/>
    </source>
</evidence>
<keyword evidence="2" id="KW-0472">Membrane</keyword>
<sequence>MKVVHAVHAYLSHGIRRVRVSPGETLDAVWDFARRYFFTLAFLSLFCAKLLHLYAHLYSLPATRFFLWGITFFFQDVAILLLFRTLTQRVAWRPAAAVLALLVIPSSLIVSFMASANTSFYVFTGAEIHWRQAKSFNGDAAAIHTLLTGLTGFLIVEGILLTVSIFAARPIHAITGGILHVWAWPIRWVFARVRPHIEPLLQRLEPVLKRFSSRSKEDSNLPDPRIYEQIAMEDGDSDNEEGDHLLNTQLPNPLPESKRVTDGVPQRALILGLFSLFLLLRFLRPSNAVYMYLSTTLPLSTVFEGGERDSPVDTTGMPGYFDYLNGASALAPPPRWGWMSNEPVDGFSDWDKNDPLALHYNAEKDPLFITNLNKPVLEEVHNALASGDVKIKHIVFLKLESARNDIFPLQKDNFMWKRIAETWKDKKIPPEVQDRIGNLTRTAEYLTNFRTGFDHDDTRFHGRKAYGGISAKNAITSSTYTLKSLTGSFCGVTPLVADFNREFEHHIYQPCLPQVFDILGQQPDITSDTDDFTKWPWHSTFMMSVTEMYDNQNKLTPHLGFRNKETKETITKPDAKHGPVKSAEINYYGYPEIELKEYIRDAIDDAEREHKRLFLSHLTSTTHHPWGVPNDAFEKIMGSTAGPNNDLNRYLNTVGYVDDWLSDLIDIFEEKGIIDETLFVMAGDHGLSLPNDGGVTPYDNPHVGSFKVPIVLAHPKLPPVQIDTPVVNSQIVPTIIDLLIESASLSTDSTRSARDLRSLYEGQSLIRPQVVEEDGREAWQFTVMNTGGSWLSVRSAAKPDFRLVIPLVNDVEWRFSDLSKDPDELSPIERFSLVDLATTIKADYDEDTLNWLYNAAYVANWWVLENWDRWKFSPEAEKNKTDSE</sequence>
<reference evidence="4" key="1">
    <citation type="submission" date="2021-07" db="EMBL/GenBank/DDBJ databases">
        <authorList>
            <person name="Branca A.L. A."/>
        </authorList>
    </citation>
    <scope>NUCLEOTIDE SEQUENCE</scope>
</reference>
<feature type="domain" description="Sulfatase N-terminal" evidence="3">
    <location>
        <begin position="456"/>
        <end position="739"/>
    </location>
</feature>
<dbReference type="AlphaFoldDB" id="A0A9W4MMS6"/>
<evidence type="ECO:0000256" key="2">
    <source>
        <dbReference type="SAM" id="Phobius"/>
    </source>
</evidence>
<dbReference type="PANTHER" id="PTHR43751:SF3">
    <property type="entry name" value="SULFATASE N-TERMINAL DOMAIN-CONTAINING PROTEIN"/>
    <property type="match status" value="1"/>
</dbReference>
<keyword evidence="2" id="KW-0812">Transmembrane</keyword>
<dbReference type="SUPFAM" id="SSF53649">
    <property type="entry name" value="Alkaline phosphatase-like"/>
    <property type="match status" value="1"/>
</dbReference>
<keyword evidence="5" id="KW-1185">Reference proteome</keyword>